<organism evidence="2 3">
    <name type="scientific">Senegalia massiliensis</name>
    <dbReference type="NCBI Taxonomy" id="1720316"/>
    <lineage>
        <taxon>Bacteria</taxon>
        <taxon>Bacillati</taxon>
        <taxon>Bacillota</taxon>
        <taxon>Clostridia</taxon>
        <taxon>Eubacteriales</taxon>
        <taxon>Clostridiaceae</taxon>
        <taxon>Senegalia</taxon>
    </lineage>
</organism>
<dbReference type="RefSeq" id="WP_160195771.1">
    <property type="nucleotide sequence ID" value="NZ_QXXA01000001.1"/>
</dbReference>
<dbReference type="PRINTS" id="PR00419">
    <property type="entry name" value="ADXRDTASE"/>
</dbReference>
<dbReference type="PANTHER" id="PTHR10742">
    <property type="entry name" value="FLAVIN MONOAMINE OXIDASE"/>
    <property type="match status" value="1"/>
</dbReference>
<dbReference type="PANTHER" id="PTHR10742:SF410">
    <property type="entry name" value="LYSINE-SPECIFIC HISTONE DEMETHYLASE 2"/>
    <property type="match status" value="1"/>
</dbReference>
<protein>
    <submittedName>
        <fullName evidence="2">FAD-dependent oxidoreductase</fullName>
    </submittedName>
</protein>
<accession>A0A845QTG5</accession>
<reference evidence="2 3" key="1">
    <citation type="submission" date="2018-08" db="EMBL/GenBank/DDBJ databases">
        <title>Murine metabolic-syndrome-specific gut microbial biobank.</title>
        <authorList>
            <person name="Liu C."/>
        </authorList>
    </citation>
    <scope>NUCLEOTIDE SEQUENCE [LARGE SCALE GENOMIC DNA]</scope>
    <source>
        <strain evidence="2 3">583</strain>
    </source>
</reference>
<dbReference type="Gene3D" id="3.50.50.60">
    <property type="entry name" value="FAD/NAD(P)-binding domain"/>
    <property type="match status" value="1"/>
</dbReference>
<dbReference type="OrthoDB" id="25353at2"/>
<dbReference type="SUPFAM" id="SSF51905">
    <property type="entry name" value="FAD/NAD(P)-binding domain"/>
    <property type="match status" value="1"/>
</dbReference>
<dbReference type="GO" id="GO:0016491">
    <property type="term" value="F:oxidoreductase activity"/>
    <property type="evidence" value="ECO:0007669"/>
    <property type="project" value="InterPro"/>
</dbReference>
<comment type="caution">
    <text evidence="2">The sequence shown here is derived from an EMBL/GenBank/DDBJ whole genome shotgun (WGS) entry which is preliminary data.</text>
</comment>
<dbReference type="Gene3D" id="3.30.70.1990">
    <property type="match status" value="1"/>
</dbReference>
<evidence type="ECO:0000313" key="2">
    <source>
        <dbReference type="EMBL" id="NBI05250.1"/>
    </source>
</evidence>
<evidence type="ECO:0000313" key="3">
    <source>
        <dbReference type="Proteomes" id="UP000467132"/>
    </source>
</evidence>
<name>A0A845QTG5_9CLOT</name>
<dbReference type="AlphaFoldDB" id="A0A845QTG5"/>
<dbReference type="InterPro" id="IPR036188">
    <property type="entry name" value="FAD/NAD-bd_sf"/>
</dbReference>
<evidence type="ECO:0000259" key="1">
    <source>
        <dbReference type="Pfam" id="PF01593"/>
    </source>
</evidence>
<dbReference type="Proteomes" id="UP000467132">
    <property type="component" value="Unassembled WGS sequence"/>
</dbReference>
<dbReference type="Pfam" id="PF01593">
    <property type="entry name" value="Amino_oxidase"/>
    <property type="match status" value="1"/>
</dbReference>
<dbReference type="InterPro" id="IPR002937">
    <property type="entry name" value="Amino_oxidase"/>
</dbReference>
<proteinExistence type="predicted"/>
<feature type="domain" description="Amine oxidase" evidence="1">
    <location>
        <begin position="10"/>
        <end position="278"/>
    </location>
</feature>
<keyword evidence="3" id="KW-1185">Reference proteome</keyword>
<dbReference type="InterPro" id="IPR050281">
    <property type="entry name" value="Flavin_monoamine_oxidase"/>
</dbReference>
<sequence length="404" mass="46608">MKVAVIGAGFSGMLSAYLLEKQGIKVTIYEKQESIGGHCRTLSSKGIYAELGTVFSFSEQIKELLIELKVDYTERFTYRNFIDENYNNVEHISREDVTLLMDELPRLKVILNKYSKSLNTVNYGYIHKDLMIPLCTFLRQHNLNTICQVIAPHLSSFGFGNICDVQAYYAFKIFNLDTIYSFIRGDKLLFINKGSSELIKKLSQNISDIRYSIKVENIEVKGNKVNLETPFSSDYYDKVLITTKLPRDVIKDDLYNQLMKKIDTNPFITCAYEVDNKNLVTTYYKANLGKKGKVQFFHTTRQNKRTILVAYAYGIVKKELIDSITNDIKKSGIHIKHLITAKQWYIFPHLDNHNLTQNFYRDINETQNTSHIRLIGSLISKPELTNLYVSVKNSVNNILKSNNF</sequence>
<gene>
    <name evidence="2" type="ORF">D3Z33_00085</name>
</gene>
<dbReference type="EMBL" id="QXXA01000001">
    <property type="protein sequence ID" value="NBI05250.1"/>
    <property type="molecule type" value="Genomic_DNA"/>
</dbReference>
<dbReference type="Gene3D" id="1.10.405.20">
    <property type="match status" value="1"/>
</dbReference>